<protein>
    <submittedName>
        <fullName evidence="1">Delta-like protein 4</fullName>
    </submittedName>
</protein>
<dbReference type="InterPro" id="IPR008979">
    <property type="entry name" value="Galactose-bd-like_sf"/>
</dbReference>
<reference evidence="1" key="2">
    <citation type="submission" date="2023-04" db="EMBL/GenBank/DDBJ databases">
        <authorList>
            <person name="Bu L."/>
            <person name="Lu L."/>
            <person name="Laidemitt M.R."/>
            <person name="Zhang S.M."/>
            <person name="Mutuku M."/>
            <person name="Mkoji G."/>
            <person name="Steinauer M."/>
            <person name="Loker E.S."/>
        </authorList>
    </citation>
    <scope>NUCLEOTIDE SEQUENCE</scope>
    <source>
        <strain evidence="1">KasaAsao</strain>
        <tissue evidence="1">Whole Snail</tissue>
    </source>
</reference>
<evidence type="ECO:0000313" key="2">
    <source>
        <dbReference type="Proteomes" id="UP001233172"/>
    </source>
</evidence>
<feature type="non-terminal residue" evidence="1">
    <location>
        <position position="68"/>
    </location>
</feature>
<sequence>RNVGLKQDTWQTSNYEDLWNSTAAVDGSTDSNIDRNSCTHTCKGDHKPTWGVRFNATEITRYVLYNRK</sequence>
<name>A0AAD8C3H7_BIOPF</name>
<dbReference type="Gene3D" id="2.60.120.260">
    <property type="entry name" value="Galactose-binding domain-like"/>
    <property type="match status" value="1"/>
</dbReference>
<feature type="non-terminal residue" evidence="1">
    <location>
        <position position="1"/>
    </location>
</feature>
<dbReference type="AlphaFoldDB" id="A0AAD8C3H7"/>
<proteinExistence type="predicted"/>
<dbReference type="Proteomes" id="UP001233172">
    <property type="component" value="Unassembled WGS sequence"/>
</dbReference>
<reference evidence="1" key="1">
    <citation type="journal article" date="2023" name="PLoS Negl. Trop. Dis.">
        <title>A genome sequence for Biomphalaria pfeifferi, the major vector snail for the human-infecting parasite Schistosoma mansoni.</title>
        <authorList>
            <person name="Bu L."/>
            <person name="Lu L."/>
            <person name="Laidemitt M.R."/>
            <person name="Zhang S.M."/>
            <person name="Mutuku M."/>
            <person name="Mkoji G."/>
            <person name="Steinauer M."/>
            <person name="Loker E.S."/>
        </authorList>
    </citation>
    <scope>NUCLEOTIDE SEQUENCE</scope>
    <source>
        <strain evidence="1">KasaAsao</strain>
    </source>
</reference>
<accession>A0AAD8C3H7</accession>
<dbReference type="SUPFAM" id="SSF49785">
    <property type="entry name" value="Galactose-binding domain-like"/>
    <property type="match status" value="1"/>
</dbReference>
<keyword evidence="2" id="KW-1185">Reference proteome</keyword>
<dbReference type="EMBL" id="JASAOG010000015">
    <property type="protein sequence ID" value="KAK0065077.1"/>
    <property type="molecule type" value="Genomic_DNA"/>
</dbReference>
<gene>
    <name evidence="1" type="ORF">Bpfe_005635</name>
</gene>
<comment type="caution">
    <text evidence="1">The sequence shown here is derived from an EMBL/GenBank/DDBJ whole genome shotgun (WGS) entry which is preliminary data.</text>
</comment>
<organism evidence="1 2">
    <name type="scientific">Biomphalaria pfeifferi</name>
    <name type="common">Bloodfluke planorb</name>
    <name type="synonym">Freshwater snail</name>
    <dbReference type="NCBI Taxonomy" id="112525"/>
    <lineage>
        <taxon>Eukaryota</taxon>
        <taxon>Metazoa</taxon>
        <taxon>Spiralia</taxon>
        <taxon>Lophotrochozoa</taxon>
        <taxon>Mollusca</taxon>
        <taxon>Gastropoda</taxon>
        <taxon>Heterobranchia</taxon>
        <taxon>Euthyneura</taxon>
        <taxon>Panpulmonata</taxon>
        <taxon>Hygrophila</taxon>
        <taxon>Lymnaeoidea</taxon>
        <taxon>Planorbidae</taxon>
        <taxon>Biomphalaria</taxon>
    </lineage>
</organism>
<evidence type="ECO:0000313" key="1">
    <source>
        <dbReference type="EMBL" id="KAK0065077.1"/>
    </source>
</evidence>